<dbReference type="InterPro" id="IPR001969">
    <property type="entry name" value="Aspartic_peptidase_AS"/>
</dbReference>
<dbReference type="OrthoDB" id="660550at2759"/>
<dbReference type="MEROPS" id="A01.019"/>
<dbReference type="InterPro" id="IPR001461">
    <property type="entry name" value="Aspartic_peptidase_A1"/>
</dbReference>
<comment type="similarity">
    <text evidence="1 4">Belongs to the peptidase A1 family.</text>
</comment>
<evidence type="ECO:0000256" key="3">
    <source>
        <dbReference type="PIRSR" id="PIRSR601461-1"/>
    </source>
</evidence>
<feature type="domain" description="Peptidase A1" evidence="6">
    <location>
        <begin position="81"/>
        <end position="396"/>
    </location>
</feature>
<dbReference type="PANTHER" id="PTHR47966:SF51">
    <property type="entry name" value="BETA-SITE APP-CLEAVING ENZYME, ISOFORM A-RELATED"/>
    <property type="match status" value="1"/>
</dbReference>
<keyword evidence="5" id="KW-0732">Signal</keyword>
<dbReference type="AlphaFoldDB" id="S8G0A7"/>
<dbReference type="InterPro" id="IPR021109">
    <property type="entry name" value="Peptidase_aspartic_dom_sf"/>
</dbReference>
<dbReference type="CDD" id="cd05471">
    <property type="entry name" value="pepsin_like"/>
    <property type="match status" value="1"/>
</dbReference>
<reference evidence="7 8" key="1">
    <citation type="journal article" date="2012" name="Science">
        <title>The Paleozoic origin of enzymatic lignin decomposition reconstructed from 31 fungal genomes.</title>
        <authorList>
            <person name="Floudas D."/>
            <person name="Binder M."/>
            <person name="Riley R."/>
            <person name="Barry K."/>
            <person name="Blanchette R.A."/>
            <person name="Henrissat B."/>
            <person name="Martinez A.T."/>
            <person name="Otillar R."/>
            <person name="Spatafora J.W."/>
            <person name="Yadav J.S."/>
            <person name="Aerts A."/>
            <person name="Benoit I."/>
            <person name="Boyd A."/>
            <person name="Carlson A."/>
            <person name="Copeland A."/>
            <person name="Coutinho P.M."/>
            <person name="de Vries R.P."/>
            <person name="Ferreira P."/>
            <person name="Findley K."/>
            <person name="Foster B."/>
            <person name="Gaskell J."/>
            <person name="Glotzer D."/>
            <person name="Gorecki P."/>
            <person name="Heitman J."/>
            <person name="Hesse C."/>
            <person name="Hori C."/>
            <person name="Igarashi K."/>
            <person name="Jurgens J.A."/>
            <person name="Kallen N."/>
            <person name="Kersten P."/>
            <person name="Kohler A."/>
            <person name="Kuees U."/>
            <person name="Kumar T.K.A."/>
            <person name="Kuo A."/>
            <person name="LaButti K."/>
            <person name="Larrondo L.F."/>
            <person name="Lindquist E."/>
            <person name="Ling A."/>
            <person name="Lombard V."/>
            <person name="Lucas S."/>
            <person name="Lundell T."/>
            <person name="Martin R."/>
            <person name="McLaughlin D.J."/>
            <person name="Morgenstern I."/>
            <person name="Morin E."/>
            <person name="Murat C."/>
            <person name="Nagy L.G."/>
            <person name="Nolan M."/>
            <person name="Ohm R.A."/>
            <person name="Patyshakuliyeva A."/>
            <person name="Rokas A."/>
            <person name="Ruiz-Duenas F.J."/>
            <person name="Sabat G."/>
            <person name="Salamov A."/>
            <person name="Samejima M."/>
            <person name="Schmutz J."/>
            <person name="Slot J.C."/>
            <person name="St John F."/>
            <person name="Stenlid J."/>
            <person name="Sun H."/>
            <person name="Sun S."/>
            <person name="Syed K."/>
            <person name="Tsang A."/>
            <person name="Wiebenga A."/>
            <person name="Young D."/>
            <person name="Pisabarro A."/>
            <person name="Eastwood D.C."/>
            <person name="Martin F."/>
            <person name="Cullen D."/>
            <person name="Grigoriev I.V."/>
            <person name="Hibbett D.S."/>
        </authorList>
    </citation>
    <scope>NUCLEOTIDE SEQUENCE</scope>
    <source>
        <strain evidence="8">FP-58527</strain>
    </source>
</reference>
<sequence length="406" mass="41851">MAFGSSLLTTVLLALAVAATPVHPIDRPLVSLPLVRRTNTTSLASLLSNDQARARNIKDRGHATLSDRAGSVDVTNTAVTYVASVGVGSPATQYSLIVDTGSSNTWVGAGTKYKKTSTSKDTGKSVSVTYGSGSFRGEEYTDTVTLGDGLTITKQSIGAASSASGFSGVDGILGVGPVGLTEGTLGSSSATIPTVTDNLLSQGTIETEVLAVSFEPATSESDTNGELTFGGTDASKYTGSIAYVDLTSTYPASEYWGIDQSISYGSETILSSTAGIVDTGTTLVLIASDAYSKYKSATGATEDSSTGLLRITSSQYSSLKTLNFKIGGTTYGLTPNAQIWPRSLNTAIGGSASDIYLVVADIGSDSGEGLDFINGYAFLERFYSVYDTTNSRLGFASTSYTSATSN</sequence>
<dbReference type="Proteomes" id="UP000015241">
    <property type="component" value="Unassembled WGS sequence"/>
</dbReference>
<feature type="active site" evidence="3">
    <location>
        <position position="278"/>
    </location>
</feature>
<keyword evidence="2 4" id="KW-0064">Aspartyl protease</keyword>
<dbReference type="STRING" id="743788.S8G0A7"/>
<keyword evidence="4" id="KW-0645">Protease</keyword>
<evidence type="ECO:0000256" key="4">
    <source>
        <dbReference type="RuleBase" id="RU000454"/>
    </source>
</evidence>
<dbReference type="EMBL" id="KE504128">
    <property type="protein sequence ID" value="EPT03815.1"/>
    <property type="molecule type" value="Genomic_DNA"/>
</dbReference>
<keyword evidence="8" id="KW-1185">Reference proteome</keyword>
<accession>S8G0A7</accession>
<proteinExistence type="inferred from homology"/>
<dbReference type="InParanoid" id="S8G0A7"/>
<evidence type="ECO:0000313" key="8">
    <source>
        <dbReference type="Proteomes" id="UP000015241"/>
    </source>
</evidence>
<protein>
    <recommendedName>
        <fullName evidence="6">Peptidase A1 domain-containing protein</fullName>
    </recommendedName>
</protein>
<dbReference type="Gene3D" id="2.40.70.10">
    <property type="entry name" value="Acid Proteases"/>
    <property type="match status" value="2"/>
</dbReference>
<evidence type="ECO:0000256" key="2">
    <source>
        <dbReference type="ARBA" id="ARBA00022750"/>
    </source>
</evidence>
<dbReference type="PROSITE" id="PS00141">
    <property type="entry name" value="ASP_PROTEASE"/>
    <property type="match status" value="2"/>
</dbReference>
<dbReference type="eggNOG" id="KOG1339">
    <property type="taxonomic scope" value="Eukaryota"/>
</dbReference>
<dbReference type="GO" id="GO:0004190">
    <property type="term" value="F:aspartic-type endopeptidase activity"/>
    <property type="evidence" value="ECO:0007669"/>
    <property type="project" value="UniProtKB-KW"/>
</dbReference>
<dbReference type="SUPFAM" id="SSF50630">
    <property type="entry name" value="Acid proteases"/>
    <property type="match status" value="1"/>
</dbReference>
<dbReference type="InterPro" id="IPR033121">
    <property type="entry name" value="PEPTIDASE_A1"/>
</dbReference>
<feature type="chain" id="PRO_5004564161" description="Peptidase A1 domain-containing protein" evidence="5">
    <location>
        <begin position="25"/>
        <end position="406"/>
    </location>
</feature>
<dbReference type="PANTHER" id="PTHR47966">
    <property type="entry name" value="BETA-SITE APP-CLEAVING ENZYME, ISOFORM A-RELATED"/>
    <property type="match status" value="1"/>
</dbReference>
<keyword evidence="4" id="KW-0378">Hydrolase</keyword>
<dbReference type="Pfam" id="PF00026">
    <property type="entry name" value="Asp"/>
    <property type="match status" value="1"/>
</dbReference>
<name>S8G0A7_FOMSC</name>
<dbReference type="InterPro" id="IPR034164">
    <property type="entry name" value="Pepsin-like_dom"/>
</dbReference>
<feature type="signal peptide" evidence="5">
    <location>
        <begin position="1"/>
        <end position="24"/>
    </location>
</feature>
<evidence type="ECO:0000259" key="6">
    <source>
        <dbReference type="PROSITE" id="PS51767"/>
    </source>
</evidence>
<dbReference type="PRINTS" id="PR00792">
    <property type="entry name" value="PEPSIN"/>
</dbReference>
<dbReference type="HOGENOM" id="CLU_038846_0_0_1"/>
<gene>
    <name evidence="7" type="ORF">FOMPIDRAFT_1022024</name>
</gene>
<organism evidence="7 8">
    <name type="scientific">Fomitopsis schrenkii</name>
    <name type="common">Brown rot fungus</name>
    <dbReference type="NCBI Taxonomy" id="2126942"/>
    <lineage>
        <taxon>Eukaryota</taxon>
        <taxon>Fungi</taxon>
        <taxon>Dikarya</taxon>
        <taxon>Basidiomycota</taxon>
        <taxon>Agaricomycotina</taxon>
        <taxon>Agaricomycetes</taxon>
        <taxon>Polyporales</taxon>
        <taxon>Fomitopsis</taxon>
    </lineage>
</organism>
<evidence type="ECO:0000313" key="7">
    <source>
        <dbReference type="EMBL" id="EPT03815.1"/>
    </source>
</evidence>
<dbReference type="PROSITE" id="PS51767">
    <property type="entry name" value="PEPTIDASE_A1"/>
    <property type="match status" value="1"/>
</dbReference>
<evidence type="ECO:0000256" key="1">
    <source>
        <dbReference type="ARBA" id="ARBA00007447"/>
    </source>
</evidence>
<dbReference type="GO" id="GO:0006508">
    <property type="term" value="P:proteolysis"/>
    <property type="evidence" value="ECO:0007669"/>
    <property type="project" value="UniProtKB-KW"/>
</dbReference>
<feature type="active site" evidence="3">
    <location>
        <position position="99"/>
    </location>
</feature>
<evidence type="ECO:0000256" key="5">
    <source>
        <dbReference type="SAM" id="SignalP"/>
    </source>
</evidence>